<evidence type="ECO:0000313" key="1">
    <source>
        <dbReference type="EMBL" id="CAD7235693.1"/>
    </source>
</evidence>
<dbReference type="EMBL" id="OB674245">
    <property type="protein sequence ID" value="CAD7235693.1"/>
    <property type="molecule type" value="Genomic_DNA"/>
</dbReference>
<proteinExistence type="predicted"/>
<dbReference type="AlphaFoldDB" id="A0A7R8WPV0"/>
<sequence length="154" mass="16533">MPKARRLLSLSLGLETILFIPPSQPVLERETELKPRNRTFVLEAKRSPALGDKGKKEQACGATAVAGGPVAHPAELPLRLCVCTVASPGSVRCSAHVPSFPSSLSLRVLDGLETPPRAYPTQLILQAWARVAFLADRKARFPQTLVSSGQADLT</sequence>
<organism evidence="1">
    <name type="scientific">Cyprideis torosa</name>
    <dbReference type="NCBI Taxonomy" id="163714"/>
    <lineage>
        <taxon>Eukaryota</taxon>
        <taxon>Metazoa</taxon>
        <taxon>Ecdysozoa</taxon>
        <taxon>Arthropoda</taxon>
        <taxon>Crustacea</taxon>
        <taxon>Oligostraca</taxon>
        <taxon>Ostracoda</taxon>
        <taxon>Podocopa</taxon>
        <taxon>Podocopida</taxon>
        <taxon>Cytherocopina</taxon>
        <taxon>Cytheroidea</taxon>
        <taxon>Cytherideidae</taxon>
        <taxon>Cyprideis</taxon>
    </lineage>
</organism>
<feature type="non-terminal residue" evidence="1">
    <location>
        <position position="1"/>
    </location>
</feature>
<gene>
    <name evidence="1" type="ORF">CTOB1V02_LOCUS13508</name>
</gene>
<reference evidence="1" key="1">
    <citation type="submission" date="2020-11" db="EMBL/GenBank/DDBJ databases">
        <authorList>
            <person name="Tran Van P."/>
        </authorList>
    </citation>
    <scope>NUCLEOTIDE SEQUENCE</scope>
</reference>
<protein>
    <submittedName>
        <fullName evidence="1">Uncharacterized protein</fullName>
    </submittedName>
</protein>
<accession>A0A7R8WPV0</accession>
<name>A0A7R8WPV0_9CRUS</name>